<proteinExistence type="predicted"/>
<dbReference type="AlphaFoldDB" id="A0A0E9WXZ6"/>
<accession>A0A0E9WXZ6</accession>
<organism evidence="1">
    <name type="scientific">Anguilla anguilla</name>
    <name type="common">European freshwater eel</name>
    <name type="synonym">Muraena anguilla</name>
    <dbReference type="NCBI Taxonomy" id="7936"/>
    <lineage>
        <taxon>Eukaryota</taxon>
        <taxon>Metazoa</taxon>
        <taxon>Chordata</taxon>
        <taxon>Craniata</taxon>
        <taxon>Vertebrata</taxon>
        <taxon>Euteleostomi</taxon>
        <taxon>Actinopterygii</taxon>
        <taxon>Neopterygii</taxon>
        <taxon>Teleostei</taxon>
        <taxon>Anguilliformes</taxon>
        <taxon>Anguillidae</taxon>
        <taxon>Anguilla</taxon>
    </lineage>
</organism>
<reference evidence="1" key="1">
    <citation type="submission" date="2014-11" db="EMBL/GenBank/DDBJ databases">
        <authorList>
            <person name="Amaro Gonzalez C."/>
        </authorList>
    </citation>
    <scope>NUCLEOTIDE SEQUENCE</scope>
</reference>
<dbReference type="EMBL" id="GBXM01013496">
    <property type="protein sequence ID" value="JAH95081.1"/>
    <property type="molecule type" value="Transcribed_RNA"/>
</dbReference>
<protein>
    <submittedName>
        <fullName evidence="1">Uncharacterized protein</fullName>
    </submittedName>
</protein>
<evidence type="ECO:0000313" key="1">
    <source>
        <dbReference type="EMBL" id="JAH95081.1"/>
    </source>
</evidence>
<sequence>MEKHNVKTAWSLHLVQMHRCLVSPHFSSQPRNFLTSVTHLQTLSYNTCPIGTVSLQQNQYLNNLYIKYLM</sequence>
<name>A0A0E9WXZ6_ANGAN</name>
<reference evidence="1" key="2">
    <citation type="journal article" date="2015" name="Fish Shellfish Immunol.">
        <title>Early steps in the European eel (Anguilla anguilla)-Vibrio vulnificus interaction in the gills: Role of the RtxA13 toxin.</title>
        <authorList>
            <person name="Callol A."/>
            <person name="Pajuelo D."/>
            <person name="Ebbesson L."/>
            <person name="Teles M."/>
            <person name="MacKenzie S."/>
            <person name="Amaro C."/>
        </authorList>
    </citation>
    <scope>NUCLEOTIDE SEQUENCE</scope>
</reference>